<feature type="domain" description="DDH" evidence="1">
    <location>
        <begin position="16"/>
        <end position="168"/>
    </location>
</feature>
<dbReference type="InterPro" id="IPR051319">
    <property type="entry name" value="Oligoribo/pAp-PDE_c-di-AMP_PDE"/>
</dbReference>
<accession>A0A974WGB8</accession>
<keyword evidence="4" id="KW-1185">Reference proteome</keyword>
<dbReference type="PANTHER" id="PTHR47618:SF1">
    <property type="entry name" value="BIFUNCTIONAL OLIGORIBONUCLEASE AND PAP PHOSPHATASE NRNA"/>
    <property type="match status" value="1"/>
</dbReference>
<dbReference type="PANTHER" id="PTHR47618">
    <property type="entry name" value="BIFUNCTIONAL OLIGORIBONUCLEASE AND PAP PHOSPHATASE NRNA"/>
    <property type="match status" value="1"/>
</dbReference>
<dbReference type="Pfam" id="PF02272">
    <property type="entry name" value="DHHA1"/>
    <property type="match status" value="1"/>
</dbReference>
<dbReference type="KEGG" id="fuv:JR347_00125"/>
<dbReference type="Proteomes" id="UP000662783">
    <property type="component" value="Chromosome"/>
</dbReference>
<dbReference type="EMBL" id="CP070608">
    <property type="protein sequence ID" value="QSE97530.1"/>
    <property type="molecule type" value="Genomic_DNA"/>
</dbReference>
<sequence length="342" mass="38028">MQNLYSFKQLLSEPQKVVITTHHKPDADALGSSLGLANYLKIKGHDVTVISPTDYPNFLAWMKGNSDVIVFENNEQERAKELVEKANIIFCLDFSGLHRINELGELVRESKAKKVLIDHHLEPEDFAEFVLWSTEAAATAELVHQLINDLGDGDLIDKDIAEALYAGIMTDTGSFKHPNTTKNVFLVCSDLIDKGADTAKVAKLIYDTNSVNRVKFLGYALNEKLKILPEYNTAYFAITADELKQFNSQTGDTEGLVNYALSIKGIKLAAVIIDRTVAVKMSFRSVGDFSVNEFARKNFEGGGHKNAAGGISYETLDATVEKFEKLLKENKEELKSNHELHV</sequence>
<name>A0A974WGB8_9BACT</name>
<dbReference type="SUPFAM" id="SSF64182">
    <property type="entry name" value="DHH phosphoesterases"/>
    <property type="match status" value="1"/>
</dbReference>
<evidence type="ECO:0000259" key="2">
    <source>
        <dbReference type="Pfam" id="PF02272"/>
    </source>
</evidence>
<evidence type="ECO:0000313" key="4">
    <source>
        <dbReference type="Proteomes" id="UP000662783"/>
    </source>
</evidence>
<evidence type="ECO:0000313" key="3">
    <source>
        <dbReference type="EMBL" id="QSE97530.1"/>
    </source>
</evidence>
<dbReference type="InterPro" id="IPR001667">
    <property type="entry name" value="DDH_dom"/>
</dbReference>
<dbReference type="Gene3D" id="3.90.1640.10">
    <property type="entry name" value="inorganic pyrophosphatase (n-terminal core)"/>
    <property type="match status" value="1"/>
</dbReference>
<proteinExistence type="predicted"/>
<dbReference type="Pfam" id="PF01368">
    <property type="entry name" value="DHH"/>
    <property type="match status" value="1"/>
</dbReference>
<organism evidence="3 4">
    <name type="scientific">Fulvivirga lutea</name>
    <dbReference type="NCBI Taxonomy" id="2810512"/>
    <lineage>
        <taxon>Bacteria</taxon>
        <taxon>Pseudomonadati</taxon>
        <taxon>Bacteroidota</taxon>
        <taxon>Cytophagia</taxon>
        <taxon>Cytophagales</taxon>
        <taxon>Fulvivirgaceae</taxon>
        <taxon>Fulvivirga</taxon>
    </lineage>
</organism>
<gene>
    <name evidence="3" type="ORF">JR347_00125</name>
</gene>
<feature type="domain" description="DHHA1" evidence="2">
    <location>
        <begin position="245"/>
        <end position="334"/>
    </location>
</feature>
<dbReference type="InterPro" id="IPR003156">
    <property type="entry name" value="DHHA1_dom"/>
</dbReference>
<protein>
    <submittedName>
        <fullName evidence="3">Bifunctional oligoribonuclease/PAP phosphatase NrnA</fullName>
    </submittedName>
</protein>
<evidence type="ECO:0000259" key="1">
    <source>
        <dbReference type="Pfam" id="PF01368"/>
    </source>
</evidence>
<dbReference type="InterPro" id="IPR038763">
    <property type="entry name" value="DHH_sf"/>
</dbReference>
<reference evidence="3" key="1">
    <citation type="submission" date="2021-02" db="EMBL/GenBank/DDBJ databases">
        <title>Fulvivirga sp. S481 isolated from sea water.</title>
        <authorList>
            <person name="Bae S.S."/>
            <person name="Baek K."/>
        </authorList>
    </citation>
    <scope>NUCLEOTIDE SEQUENCE</scope>
    <source>
        <strain evidence="3">S481</strain>
    </source>
</reference>
<dbReference type="AlphaFoldDB" id="A0A974WGB8"/>
<dbReference type="Gene3D" id="3.10.310.30">
    <property type="match status" value="1"/>
</dbReference>
<dbReference type="GO" id="GO:0003676">
    <property type="term" value="F:nucleic acid binding"/>
    <property type="evidence" value="ECO:0007669"/>
    <property type="project" value="InterPro"/>
</dbReference>
<dbReference type="RefSeq" id="WP_205722040.1">
    <property type="nucleotide sequence ID" value="NZ_CP070608.1"/>
</dbReference>